<evidence type="ECO:0000313" key="2">
    <source>
        <dbReference type="EMBL" id="RLU25443.1"/>
    </source>
</evidence>
<reference evidence="2" key="2">
    <citation type="submission" date="2018-07" db="EMBL/GenBank/DDBJ databases">
        <authorList>
            <person name="Mckenzie S.K."/>
            <person name="Kronauer D.J.C."/>
        </authorList>
    </citation>
    <scope>NUCLEOTIDE SEQUENCE</scope>
    <source>
        <strain evidence="2">Clonal line C1</strain>
    </source>
</reference>
<gene>
    <name evidence="2" type="ORF">DMN91_001599</name>
</gene>
<proteinExistence type="predicted"/>
<organism evidence="2">
    <name type="scientific">Ooceraea biroi</name>
    <name type="common">Clonal raider ant</name>
    <name type="synonym">Cerapachys biroi</name>
    <dbReference type="NCBI Taxonomy" id="2015173"/>
    <lineage>
        <taxon>Eukaryota</taxon>
        <taxon>Metazoa</taxon>
        <taxon>Ecdysozoa</taxon>
        <taxon>Arthropoda</taxon>
        <taxon>Hexapoda</taxon>
        <taxon>Insecta</taxon>
        <taxon>Pterygota</taxon>
        <taxon>Neoptera</taxon>
        <taxon>Endopterygota</taxon>
        <taxon>Hymenoptera</taxon>
        <taxon>Apocrita</taxon>
        <taxon>Aculeata</taxon>
        <taxon>Formicoidea</taxon>
        <taxon>Formicidae</taxon>
        <taxon>Dorylinae</taxon>
        <taxon>Ooceraea</taxon>
    </lineage>
</organism>
<name>A0A3L8DYZ3_OOCBI</name>
<evidence type="ECO:0000256" key="1">
    <source>
        <dbReference type="SAM" id="MobiDB-lite"/>
    </source>
</evidence>
<dbReference type="EMBL" id="QOIP01000002">
    <property type="protein sequence ID" value="RLU25443.1"/>
    <property type="molecule type" value="Genomic_DNA"/>
</dbReference>
<protein>
    <submittedName>
        <fullName evidence="2">Uncharacterized protein</fullName>
    </submittedName>
</protein>
<sequence length="81" mass="9924">MSQKEERWERERKEIMGRVEKLEKEGRDREERMMGMKRSVEEVVERGRSSKEENRMGELGEIQKREVWQVGEKVEDLIRCR</sequence>
<comment type="caution">
    <text evidence="2">The sequence shown here is derived from an EMBL/GenBank/DDBJ whole genome shotgun (WGS) entry which is preliminary data.</text>
</comment>
<dbReference type="AlphaFoldDB" id="A0A3L8DYZ3"/>
<feature type="region of interest" description="Disordered" evidence="1">
    <location>
        <begin position="26"/>
        <end position="57"/>
    </location>
</feature>
<reference evidence="2" key="1">
    <citation type="journal article" date="2018" name="Genome Res.">
        <title>The genomic architecture and molecular evolution of ant odorant receptors.</title>
        <authorList>
            <person name="McKenzie S.K."/>
            <person name="Kronauer D.J.C."/>
        </authorList>
    </citation>
    <scope>NUCLEOTIDE SEQUENCE [LARGE SCALE GENOMIC DNA]</scope>
    <source>
        <strain evidence="2">Clonal line C1</strain>
    </source>
</reference>
<dbReference type="Proteomes" id="UP000279307">
    <property type="component" value="Chromosome 2"/>
</dbReference>
<accession>A0A3L8DYZ3</accession>